<organism evidence="1 2">
    <name type="scientific">Acinetobacter ursingii</name>
    <dbReference type="NCBI Taxonomy" id="108980"/>
    <lineage>
        <taxon>Bacteria</taxon>
        <taxon>Pseudomonadati</taxon>
        <taxon>Pseudomonadota</taxon>
        <taxon>Gammaproteobacteria</taxon>
        <taxon>Moraxellales</taxon>
        <taxon>Moraxellaceae</taxon>
        <taxon>Acinetobacter</taxon>
    </lineage>
</organism>
<comment type="caution">
    <text evidence="1">The sequence shown here is derived from an EMBL/GenBank/DDBJ whole genome shotgun (WGS) entry which is preliminary data.</text>
</comment>
<accession>A0A3D2SLM0</accession>
<protein>
    <submittedName>
        <fullName evidence="1">DUF2946 domain-containing protein</fullName>
    </submittedName>
</protein>
<dbReference type="Proteomes" id="UP000263596">
    <property type="component" value="Unassembled WGS sequence"/>
</dbReference>
<dbReference type="AlphaFoldDB" id="A0A3D2SLM0"/>
<name>A0A3D2SLM0_9GAMM</name>
<feature type="non-terminal residue" evidence="1">
    <location>
        <position position="46"/>
    </location>
</feature>
<evidence type="ECO:0000313" key="2">
    <source>
        <dbReference type="Proteomes" id="UP000263596"/>
    </source>
</evidence>
<sequence>MNVLLLRTGLLLGFTAVFLQVAVFLQPLLPKQYQIAPVCETITQAL</sequence>
<dbReference type="EMBL" id="DPVE01000122">
    <property type="protein sequence ID" value="HCK29908.1"/>
    <property type="molecule type" value="Genomic_DNA"/>
</dbReference>
<evidence type="ECO:0000313" key="1">
    <source>
        <dbReference type="EMBL" id="HCK29908.1"/>
    </source>
</evidence>
<reference evidence="1 2" key="1">
    <citation type="journal article" date="2018" name="Nat. Biotechnol.">
        <title>A standardized bacterial taxonomy based on genome phylogeny substantially revises the tree of life.</title>
        <authorList>
            <person name="Parks D.H."/>
            <person name="Chuvochina M."/>
            <person name="Waite D.W."/>
            <person name="Rinke C."/>
            <person name="Skarshewski A."/>
            <person name="Chaumeil P.A."/>
            <person name="Hugenholtz P."/>
        </authorList>
    </citation>
    <scope>NUCLEOTIDE SEQUENCE [LARGE SCALE GENOMIC DNA]</scope>
    <source>
        <strain evidence="1">UBA9669</strain>
    </source>
</reference>
<proteinExistence type="predicted"/>
<gene>
    <name evidence="1" type="ORF">DHW29_06780</name>
</gene>